<dbReference type="InterPro" id="IPR014730">
    <property type="entry name" value="ETF_a/b_N"/>
</dbReference>
<dbReference type="SUPFAM" id="SSF52402">
    <property type="entry name" value="Adenine nucleotide alpha hydrolases-like"/>
    <property type="match status" value="1"/>
</dbReference>
<dbReference type="STRING" id="1429043.X474_19380"/>
<evidence type="ECO:0000313" key="4">
    <source>
        <dbReference type="Proteomes" id="UP000032233"/>
    </source>
</evidence>
<gene>
    <name evidence="3" type="ORF">X474_19380</name>
</gene>
<dbReference type="PIRSF" id="PIRSF000090">
    <property type="entry name" value="Beta-ETF"/>
    <property type="match status" value="1"/>
</dbReference>
<keyword evidence="1" id="KW-0813">Transport</keyword>
<protein>
    <submittedName>
        <fullName evidence="3">Electron transfer flavoprotein subunit beta</fullName>
    </submittedName>
</protein>
<dbReference type="CDD" id="cd01714">
    <property type="entry name" value="ETF_beta"/>
    <property type="match status" value="1"/>
</dbReference>
<dbReference type="PANTHER" id="PTHR21294">
    <property type="entry name" value="ELECTRON TRANSFER FLAVOPROTEIN BETA-SUBUNIT"/>
    <property type="match status" value="1"/>
</dbReference>
<dbReference type="GO" id="GO:0009055">
    <property type="term" value="F:electron transfer activity"/>
    <property type="evidence" value="ECO:0007669"/>
    <property type="project" value="InterPro"/>
</dbReference>
<dbReference type="InterPro" id="IPR012255">
    <property type="entry name" value="ETF_b"/>
</dbReference>
<dbReference type="EMBL" id="AZAC01000033">
    <property type="protein sequence ID" value="KIX12364.1"/>
    <property type="molecule type" value="Genomic_DNA"/>
</dbReference>
<sequence length="265" mass="28983">MNLAVLIKQVPDTHEIRLDPKTGTLIRKGVDSIINPDDRLGLELALNIKDQAGGKVTVLSMGPPQAVDALTEALAMGADQGILLSDPNFAGADTWATSLTLGKALDYLQEKEGLDLVVCGRQAIDGDTAQIGPQVAEHLGWPQITYVVNLILEHDWVRAWRLLENGEEEVLCPLPCLVTVQKWPQSPRLPRLDRLFEMCEEKAPISVLNAADIGCPARKTGLKGSLTQVARTFSPKSEKRTNWLEGSAREQAGLLLGHLREHKLI</sequence>
<evidence type="ECO:0000313" key="3">
    <source>
        <dbReference type="EMBL" id="KIX12364.1"/>
    </source>
</evidence>
<dbReference type="InterPro" id="IPR014729">
    <property type="entry name" value="Rossmann-like_a/b/a_fold"/>
</dbReference>
<reference evidence="3 4" key="1">
    <citation type="submission" date="2013-11" db="EMBL/GenBank/DDBJ databases">
        <title>Metagenomic analysis of a methanogenic consortium involved in long chain n-alkane degradation.</title>
        <authorList>
            <person name="Davidova I.A."/>
            <person name="Callaghan A.V."/>
            <person name="Wawrik B."/>
            <person name="Pruitt S."/>
            <person name="Marks C."/>
            <person name="Duncan K.E."/>
            <person name="Suflita J.M."/>
        </authorList>
    </citation>
    <scope>NUCLEOTIDE SEQUENCE [LARGE SCALE GENOMIC DNA]</scope>
    <source>
        <strain evidence="3 4">SPR</strain>
    </source>
</reference>
<dbReference type="Pfam" id="PF01012">
    <property type="entry name" value="ETF"/>
    <property type="match status" value="1"/>
</dbReference>
<proteinExistence type="predicted"/>
<comment type="caution">
    <text evidence="3">The sequence shown here is derived from an EMBL/GenBank/DDBJ whole genome shotgun (WGS) entry which is preliminary data.</text>
</comment>
<dbReference type="Proteomes" id="UP000032233">
    <property type="component" value="Unassembled WGS sequence"/>
</dbReference>
<dbReference type="AlphaFoldDB" id="A0A0D2J2B6"/>
<feature type="domain" description="Electron transfer flavoprotein alpha/beta-subunit N-terminal" evidence="2">
    <location>
        <begin position="22"/>
        <end position="217"/>
    </location>
</feature>
<dbReference type="Gene3D" id="3.40.50.620">
    <property type="entry name" value="HUPs"/>
    <property type="match status" value="1"/>
</dbReference>
<dbReference type="InterPro" id="IPR033948">
    <property type="entry name" value="ETF_beta_N"/>
</dbReference>
<keyword evidence="1" id="KW-0249">Electron transport</keyword>
<dbReference type="PATRIC" id="fig|1429043.3.peg.4108"/>
<dbReference type="OrthoDB" id="9804960at2"/>
<name>A0A0D2J2B6_9BACT</name>
<keyword evidence="4" id="KW-1185">Reference proteome</keyword>
<dbReference type="InParanoid" id="A0A0D2J2B6"/>
<organism evidence="3 4">
    <name type="scientific">Dethiosulfatarculus sandiegensis</name>
    <dbReference type="NCBI Taxonomy" id="1429043"/>
    <lineage>
        <taxon>Bacteria</taxon>
        <taxon>Pseudomonadati</taxon>
        <taxon>Thermodesulfobacteriota</taxon>
        <taxon>Desulfarculia</taxon>
        <taxon>Desulfarculales</taxon>
        <taxon>Desulfarculaceae</taxon>
        <taxon>Dethiosulfatarculus</taxon>
    </lineage>
</organism>
<evidence type="ECO:0000259" key="2">
    <source>
        <dbReference type="SMART" id="SM00893"/>
    </source>
</evidence>
<accession>A0A0D2J2B6</accession>
<evidence type="ECO:0000256" key="1">
    <source>
        <dbReference type="ARBA" id="ARBA00022982"/>
    </source>
</evidence>
<dbReference type="RefSeq" id="WP_044350722.1">
    <property type="nucleotide sequence ID" value="NZ_AZAC01000033.1"/>
</dbReference>
<dbReference type="PANTHER" id="PTHR21294:SF17">
    <property type="entry name" value="PROTEIN FIXA"/>
    <property type="match status" value="1"/>
</dbReference>
<dbReference type="SMART" id="SM00893">
    <property type="entry name" value="ETF"/>
    <property type="match status" value="1"/>
</dbReference>